<dbReference type="EMBL" id="CM047910">
    <property type="protein sequence ID" value="KAJ0075545.1"/>
    <property type="molecule type" value="Genomic_DNA"/>
</dbReference>
<accession>A0ACC0ZRE4</accession>
<sequence length="44" mass="4649">MCRVVEVVVEGDVDNGGEYHLDGKGVQVQLTVAFLDGSKMAGLI</sequence>
<name>A0ACC0ZRE4_9ROSI</name>
<organism evidence="1 2">
    <name type="scientific">Pistacia atlantica</name>
    <dbReference type="NCBI Taxonomy" id="434234"/>
    <lineage>
        <taxon>Eukaryota</taxon>
        <taxon>Viridiplantae</taxon>
        <taxon>Streptophyta</taxon>
        <taxon>Embryophyta</taxon>
        <taxon>Tracheophyta</taxon>
        <taxon>Spermatophyta</taxon>
        <taxon>Magnoliopsida</taxon>
        <taxon>eudicotyledons</taxon>
        <taxon>Gunneridae</taxon>
        <taxon>Pentapetalae</taxon>
        <taxon>rosids</taxon>
        <taxon>malvids</taxon>
        <taxon>Sapindales</taxon>
        <taxon>Anacardiaceae</taxon>
        <taxon>Pistacia</taxon>
    </lineage>
</organism>
<evidence type="ECO:0000313" key="1">
    <source>
        <dbReference type="EMBL" id="KAJ0075545.1"/>
    </source>
</evidence>
<evidence type="ECO:0000313" key="2">
    <source>
        <dbReference type="Proteomes" id="UP001164250"/>
    </source>
</evidence>
<protein>
    <submittedName>
        <fullName evidence="1">Uncharacterized protein</fullName>
    </submittedName>
</protein>
<gene>
    <name evidence="1" type="ORF">Patl1_33976</name>
</gene>
<dbReference type="Proteomes" id="UP001164250">
    <property type="component" value="Chromosome 15"/>
</dbReference>
<keyword evidence="2" id="KW-1185">Reference proteome</keyword>
<reference evidence="2" key="1">
    <citation type="journal article" date="2023" name="G3 (Bethesda)">
        <title>Genome assembly and association tests identify interacting loci associated with vigor, precocity, and sex in interspecific pistachio rootstocks.</title>
        <authorList>
            <person name="Palmer W."/>
            <person name="Jacygrad E."/>
            <person name="Sagayaradj S."/>
            <person name="Cavanaugh K."/>
            <person name="Han R."/>
            <person name="Bertier L."/>
            <person name="Beede B."/>
            <person name="Kafkas S."/>
            <person name="Golino D."/>
            <person name="Preece J."/>
            <person name="Michelmore R."/>
        </authorList>
    </citation>
    <scope>NUCLEOTIDE SEQUENCE [LARGE SCALE GENOMIC DNA]</scope>
</reference>
<proteinExistence type="predicted"/>
<comment type="caution">
    <text evidence="1">The sequence shown here is derived from an EMBL/GenBank/DDBJ whole genome shotgun (WGS) entry which is preliminary data.</text>
</comment>